<evidence type="ECO:0000256" key="2">
    <source>
        <dbReference type="ARBA" id="ARBA00023157"/>
    </source>
</evidence>
<dbReference type="PANTHER" id="PTHR23199">
    <property type="entry name" value="NEUROTROPHIN 1-RELATED"/>
    <property type="match status" value="1"/>
</dbReference>
<dbReference type="SUPFAM" id="SSF57501">
    <property type="entry name" value="Cystine-knot cytokines"/>
    <property type="match status" value="1"/>
</dbReference>
<dbReference type="GO" id="GO:0021556">
    <property type="term" value="P:central nervous system formation"/>
    <property type="evidence" value="ECO:0007669"/>
    <property type="project" value="TreeGrafter"/>
</dbReference>
<evidence type="ECO:0000259" key="6">
    <source>
        <dbReference type="Pfam" id="PF16077"/>
    </source>
</evidence>
<name>A0A834R532_SARSC</name>
<evidence type="ECO:0000313" key="7">
    <source>
        <dbReference type="EMBL" id="KAF7488826.1"/>
    </source>
</evidence>
<dbReference type="OMA" id="DMFFEDY"/>
<evidence type="ECO:0000256" key="1">
    <source>
        <dbReference type="ARBA" id="ARBA00022729"/>
    </source>
</evidence>
<dbReference type="AlphaFoldDB" id="A0A834R532"/>
<dbReference type="Gene3D" id="2.10.90.10">
    <property type="entry name" value="Cystine-knot cytokines"/>
    <property type="match status" value="1"/>
</dbReference>
<dbReference type="EMBL" id="WVUK01000065">
    <property type="protein sequence ID" value="KAF7488826.1"/>
    <property type="molecule type" value="Genomic_DNA"/>
</dbReference>
<protein>
    <recommendedName>
        <fullName evidence="6">Spaetzle domain-containing protein</fullName>
    </recommendedName>
</protein>
<sequence length="408" mass="45890">MQIILLSIVKFIQYLIVWSLINDQCSLSPVDRIDPRQNHDQLSRSDNDLLISNESNDTTSAQSLPTSPPLSISSSSAMDQQQFNDRRRDMFFEDYNVKQIQVVDTSSIANNSINNSINASQQPERIQTNSSSMKIKNQINSQSIDHNDVDINVGENGNSQESVSASDPKLINNLASANFGSDLIDEQVNHQFSDTASFSSLRNQSSKPLSDQEQMNSLMGQQRIQILLPKIEASGRPSCIKSPDDTYCEDVPSYPKEILNDEVDLNLFHSTGMFGAKEIDGRTIMDVDNDESICDKVMRVIYPQMAKNQGNQWIYVVNGVEHTQAVVTEICRNPGSSCAYMNPPLGMKSLCKQKYSYKRLLALHPTEKRAYLDSFRFPSCCSCHVRTVDDFLGRSNFRKIDQITDADQ</sequence>
<dbReference type="GO" id="GO:0005615">
    <property type="term" value="C:extracellular space"/>
    <property type="evidence" value="ECO:0007669"/>
    <property type="project" value="UniProtKB-ARBA"/>
</dbReference>
<keyword evidence="3" id="KW-0325">Glycoprotein</keyword>
<evidence type="ECO:0000313" key="8">
    <source>
        <dbReference type="EnsemblMetazoa" id="KAF7488826.1"/>
    </source>
</evidence>
<dbReference type="GO" id="GO:0005121">
    <property type="term" value="F:Toll binding"/>
    <property type="evidence" value="ECO:0007669"/>
    <property type="project" value="TreeGrafter"/>
</dbReference>
<reference evidence="9" key="1">
    <citation type="journal article" date="2020" name="PLoS Negl. Trop. Dis.">
        <title>High-quality nuclear genome for Sarcoptes scabiei-A critical resource for a neglected parasite.</title>
        <authorList>
            <person name="Korhonen P.K."/>
            <person name="Gasser R.B."/>
            <person name="Ma G."/>
            <person name="Wang T."/>
            <person name="Stroehlein A.J."/>
            <person name="Young N.D."/>
            <person name="Ang C.S."/>
            <person name="Fernando D.D."/>
            <person name="Lu H.C."/>
            <person name="Taylor S."/>
            <person name="Reynolds S.L."/>
            <person name="Mofiz E."/>
            <person name="Najaraj S.H."/>
            <person name="Gowda H."/>
            <person name="Madugundu A."/>
            <person name="Renuse S."/>
            <person name="Holt D."/>
            <person name="Pandey A."/>
            <person name="Papenfuss A.T."/>
            <person name="Fischer K."/>
        </authorList>
    </citation>
    <scope>NUCLEOTIDE SEQUENCE [LARGE SCALE GENOMIC DNA]</scope>
</reference>
<gene>
    <name evidence="7" type="ORF">SSS_5793</name>
</gene>
<evidence type="ECO:0000313" key="9">
    <source>
        <dbReference type="Proteomes" id="UP000070412"/>
    </source>
</evidence>
<dbReference type="GO" id="GO:0045087">
    <property type="term" value="P:innate immune response"/>
    <property type="evidence" value="ECO:0007669"/>
    <property type="project" value="TreeGrafter"/>
</dbReference>
<feature type="domain" description="Spaetzle" evidence="6">
    <location>
        <begin position="292"/>
        <end position="385"/>
    </location>
</feature>
<dbReference type="InterPro" id="IPR032104">
    <property type="entry name" value="Spaetzle"/>
</dbReference>
<feature type="region of interest" description="Disordered" evidence="4">
    <location>
        <begin position="36"/>
        <end position="80"/>
    </location>
</feature>
<reference evidence="8" key="3">
    <citation type="submission" date="2022-06" db="UniProtKB">
        <authorList>
            <consortium name="EnsemblMetazoa"/>
        </authorList>
    </citation>
    <scope>IDENTIFICATION</scope>
</reference>
<reference evidence="7" key="2">
    <citation type="submission" date="2020-01" db="EMBL/GenBank/DDBJ databases">
        <authorList>
            <person name="Korhonen P.K.K."/>
            <person name="Guangxu M.G."/>
            <person name="Wang T.W."/>
            <person name="Stroehlein A.J.S."/>
            <person name="Young N.D."/>
            <person name="Ang C.-S.A."/>
            <person name="Fernando D.W.F."/>
            <person name="Lu H.L."/>
            <person name="Taylor S.T."/>
            <person name="Ehtesham M.E.M."/>
            <person name="Najaraj S.H.N."/>
            <person name="Harsha G.H.G."/>
            <person name="Madugundu A.M."/>
            <person name="Renuse S.R."/>
            <person name="Holt D.H."/>
            <person name="Pandey A.P."/>
            <person name="Papenfuss A.P."/>
            <person name="Gasser R.B.G."/>
            <person name="Fischer K.F."/>
        </authorList>
    </citation>
    <scope>NUCLEOTIDE SEQUENCE</scope>
    <source>
        <strain evidence="7">SSS_KF_BRIS2020</strain>
    </source>
</reference>
<dbReference type="InterPro" id="IPR052444">
    <property type="entry name" value="Spz/Toll_ligand-like"/>
</dbReference>
<keyword evidence="9" id="KW-1185">Reference proteome</keyword>
<keyword evidence="2" id="KW-1015">Disulfide bond</keyword>
<feature type="compositionally biased region" description="Low complexity" evidence="4">
    <location>
        <begin position="63"/>
        <end position="76"/>
    </location>
</feature>
<proteinExistence type="predicted"/>
<feature type="compositionally biased region" description="Polar residues" evidence="4">
    <location>
        <begin position="50"/>
        <end position="62"/>
    </location>
</feature>
<evidence type="ECO:0000256" key="4">
    <source>
        <dbReference type="SAM" id="MobiDB-lite"/>
    </source>
</evidence>
<dbReference type="PANTHER" id="PTHR23199:SF12">
    <property type="entry name" value="NEUROTROPHIN 1-RELATED"/>
    <property type="match status" value="1"/>
</dbReference>
<dbReference type="GO" id="GO:0008083">
    <property type="term" value="F:growth factor activity"/>
    <property type="evidence" value="ECO:0007669"/>
    <property type="project" value="TreeGrafter"/>
</dbReference>
<feature type="compositionally biased region" description="Basic and acidic residues" evidence="4">
    <location>
        <begin position="36"/>
        <end position="47"/>
    </location>
</feature>
<dbReference type="InterPro" id="IPR029034">
    <property type="entry name" value="Cystine-knot_cytokine"/>
</dbReference>
<organism evidence="7">
    <name type="scientific">Sarcoptes scabiei</name>
    <name type="common">Itch mite</name>
    <name type="synonym">Acarus scabiei</name>
    <dbReference type="NCBI Taxonomy" id="52283"/>
    <lineage>
        <taxon>Eukaryota</taxon>
        <taxon>Metazoa</taxon>
        <taxon>Ecdysozoa</taxon>
        <taxon>Arthropoda</taxon>
        <taxon>Chelicerata</taxon>
        <taxon>Arachnida</taxon>
        <taxon>Acari</taxon>
        <taxon>Acariformes</taxon>
        <taxon>Sarcoptiformes</taxon>
        <taxon>Astigmata</taxon>
        <taxon>Psoroptidia</taxon>
        <taxon>Sarcoptoidea</taxon>
        <taxon>Sarcoptidae</taxon>
        <taxon>Sarcoptinae</taxon>
        <taxon>Sarcoptes</taxon>
    </lineage>
</organism>
<keyword evidence="1 5" id="KW-0732">Signal</keyword>
<accession>A0A834R532</accession>
<dbReference type="Pfam" id="PF16077">
    <property type="entry name" value="Spaetzle"/>
    <property type="match status" value="1"/>
</dbReference>
<evidence type="ECO:0000256" key="5">
    <source>
        <dbReference type="SAM" id="SignalP"/>
    </source>
</evidence>
<evidence type="ECO:0000256" key="3">
    <source>
        <dbReference type="ARBA" id="ARBA00023180"/>
    </source>
</evidence>
<feature type="signal peptide" evidence="5">
    <location>
        <begin position="1"/>
        <end position="19"/>
    </location>
</feature>
<dbReference type="OrthoDB" id="6359065at2759"/>
<dbReference type="Proteomes" id="UP000070412">
    <property type="component" value="Unassembled WGS sequence"/>
</dbReference>
<dbReference type="EnsemblMetazoa" id="SSS_5793s_mrna">
    <property type="protein sequence ID" value="KAF7488826.1"/>
    <property type="gene ID" value="SSS_5793"/>
</dbReference>
<feature type="chain" id="PRO_5038259191" description="Spaetzle domain-containing protein" evidence="5">
    <location>
        <begin position="20"/>
        <end position="408"/>
    </location>
</feature>